<organism evidence="7 8">
    <name type="scientific">Aphanomyces astaci</name>
    <name type="common">Crayfish plague agent</name>
    <dbReference type="NCBI Taxonomy" id="112090"/>
    <lineage>
        <taxon>Eukaryota</taxon>
        <taxon>Sar</taxon>
        <taxon>Stramenopiles</taxon>
        <taxon>Oomycota</taxon>
        <taxon>Saprolegniomycetes</taxon>
        <taxon>Saprolegniales</taxon>
        <taxon>Verrucalvaceae</taxon>
        <taxon>Aphanomyces</taxon>
    </lineage>
</organism>
<dbReference type="GO" id="GO:0022857">
    <property type="term" value="F:transmembrane transporter activity"/>
    <property type="evidence" value="ECO:0007669"/>
    <property type="project" value="UniProtKB-UniRule"/>
</dbReference>
<dbReference type="EMBL" id="VJMI01014745">
    <property type="protein sequence ID" value="KAF0737874.1"/>
    <property type="molecule type" value="Genomic_DNA"/>
</dbReference>
<feature type="transmembrane region" description="Helical" evidence="6">
    <location>
        <begin position="36"/>
        <end position="59"/>
    </location>
</feature>
<dbReference type="PANTHER" id="PTHR12385:SF4">
    <property type="entry name" value="PROTEIN PNS1"/>
    <property type="match status" value="1"/>
</dbReference>
<dbReference type="PANTHER" id="PTHR12385">
    <property type="entry name" value="CHOLINE TRANSPORTER-LIKE (SLC FAMILY 44)"/>
    <property type="match status" value="1"/>
</dbReference>
<proteinExistence type="inferred from homology"/>
<sequence>MTTATVATGVVAIPGPFQVIKPPQPSSTSTWKDVPYAVLFVANVVAIVAVMVSLGLPLLQAATTSSSSSGQANATASSSEFTSGDMATVVAVAAALAVVSAIVAYLLLQVVLMHAKHIILYSLWANVILCFVFAAAAIASGVVVLALLFIVFGFFSLWYAPDFYLRAVQSRILFAGANLQVAAAAVKKHWSIFPVAFALMAVQVAWVFIWAIALVGVFQKATSPVPNLGASVAGTSCSASSECESDVCAKSSKATRLTCQPFIPGQAIVTYFFMLVSLYWGVNVVKYLLHTTVAGTVATWWAAGDSQSATGGAFRRAMTTSFGSICMGSLLVAILEALESMAKEARKKGNGAACVAECILNMLRGILEYINRWAFVYVGMYGFPFAHAGKAVYGLFQTRGLSAIVNDDLIGAAMGSLSLACGLICALLALAYTYIDTAHTSFDGANFFYSESIGVVILPLVGLAFGVGVTVIPLSVVSSAVATVFVCFAE</sequence>
<dbReference type="GO" id="GO:0005886">
    <property type="term" value="C:plasma membrane"/>
    <property type="evidence" value="ECO:0007669"/>
    <property type="project" value="UniProtKB-SubCell"/>
</dbReference>
<feature type="transmembrane region" description="Helical" evidence="6">
    <location>
        <begin position="118"/>
        <end position="136"/>
    </location>
</feature>
<accession>A0A6A5A9E2</accession>
<dbReference type="Proteomes" id="UP000469452">
    <property type="component" value="Unassembled WGS sequence"/>
</dbReference>
<feature type="non-terminal residue" evidence="7">
    <location>
        <position position="490"/>
    </location>
</feature>
<evidence type="ECO:0000256" key="2">
    <source>
        <dbReference type="ARBA" id="ARBA00007168"/>
    </source>
</evidence>
<feature type="transmembrane region" description="Helical" evidence="6">
    <location>
        <begin position="196"/>
        <end position="218"/>
    </location>
</feature>
<feature type="transmembrane region" description="Helical" evidence="6">
    <location>
        <begin position="262"/>
        <end position="282"/>
    </location>
</feature>
<reference evidence="7 8" key="1">
    <citation type="submission" date="2019-06" db="EMBL/GenBank/DDBJ databases">
        <title>Genomics analysis of Aphanomyces spp. identifies a new class of oomycete effector associated with host adaptation.</title>
        <authorList>
            <person name="Gaulin E."/>
        </authorList>
    </citation>
    <scope>NUCLEOTIDE SEQUENCE [LARGE SCALE GENOMIC DNA]</scope>
    <source>
        <strain evidence="7 8">E</strain>
    </source>
</reference>
<feature type="transmembrane region" description="Helical" evidence="6">
    <location>
        <begin position="409"/>
        <end position="435"/>
    </location>
</feature>
<keyword evidence="4 6" id="KW-1133">Transmembrane helix</keyword>
<feature type="transmembrane region" description="Helical" evidence="6">
    <location>
        <begin position="142"/>
        <end position="160"/>
    </location>
</feature>
<evidence type="ECO:0000256" key="4">
    <source>
        <dbReference type="ARBA" id="ARBA00022989"/>
    </source>
</evidence>
<dbReference type="VEuPathDB" id="FungiDB:H257_02143"/>
<feature type="transmembrane region" description="Helical" evidence="6">
    <location>
        <begin position="447"/>
        <end position="465"/>
    </location>
</feature>
<evidence type="ECO:0000256" key="3">
    <source>
        <dbReference type="ARBA" id="ARBA00022692"/>
    </source>
</evidence>
<evidence type="ECO:0000313" key="8">
    <source>
        <dbReference type="Proteomes" id="UP000469452"/>
    </source>
</evidence>
<evidence type="ECO:0000313" key="7">
    <source>
        <dbReference type="EMBL" id="KAF0737874.1"/>
    </source>
</evidence>
<dbReference type="Pfam" id="PF04515">
    <property type="entry name" value="Choline_transpo"/>
    <property type="match status" value="1"/>
</dbReference>
<comment type="caution">
    <text evidence="7">The sequence shown here is derived from an EMBL/GenBank/DDBJ whole genome shotgun (WGS) entry which is preliminary data.</text>
</comment>
<evidence type="ECO:0000256" key="5">
    <source>
        <dbReference type="ARBA" id="ARBA00023136"/>
    </source>
</evidence>
<dbReference type="InterPro" id="IPR007603">
    <property type="entry name" value="Choline_transptr-like"/>
</dbReference>
<comment type="function">
    <text evidence="6">Choline transporter.</text>
</comment>
<feature type="transmembrane region" description="Helical" evidence="6">
    <location>
        <begin position="369"/>
        <end position="389"/>
    </location>
</feature>
<evidence type="ECO:0000256" key="1">
    <source>
        <dbReference type="ARBA" id="ARBA00004141"/>
    </source>
</evidence>
<comment type="similarity">
    <text evidence="2 6">Belongs to the CTL (choline transporter-like) family.</text>
</comment>
<dbReference type="AlphaFoldDB" id="A0A6A5A9E2"/>
<protein>
    <recommendedName>
        <fullName evidence="6">Choline transporter-like protein</fullName>
    </recommendedName>
</protein>
<keyword evidence="3 6" id="KW-0812">Transmembrane</keyword>
<evidence type="ECO:0000256" key="6">
    <source>
        <dbReference type="RuleBase" id="RU368066"/>
    </source>
</evidence>
<name>A0A6A5A9E2_APHAT</name>
<comment type="subcellular location">
    <subcellularLocation>
        <location evidence="6">Cell membrane</location>
        <topology evidence="6">Multi-pass membrane protein</topology>
    </subcellularLocation>
    <subcellularLocation>
        <location evidence="1">Membrane</location>
        <topology evidence="1">Multi-pass membrane protein</topology>
    </subcellularLocation>
</comment>
<feature type="transmembrane region" description="Helical" evidence="6">
    <location>
        <begin position="86"/>
        <end position="106"/>
    </location>
</feature>
<keyword evidence="5 6" id="KW-0472">Membrane</keyword>
<feature type="transmembrane region" description="Helical" evidence="6">
    <location>
        <begin position="317"/>
        <end position="338"/>
    </location>
</feature>
<gene>
    <name evidence="7" type="ORF">AaE_008885</name>
</gene>